<dbReference type="EMBL" id="AAGWQQ010000113">
    <property type="protein sequence ID" value="EBS7984827.1"/>
    <property type="molecule type" value="Genomic_DNA"/>
</dbReference>
<sequence length="105" mass="12147">MDKTYIAHQLRPGTVQPEHFRLLINISNIHSEKVVRALERHLVHGIIRKEACFDEGVSAGFFSQKLKQLQYINQMASLLVNYLDDRRTHTSALDAKNRKGDIYVE</sequence>
<evidence type="ECO:0000313" key="3">
    <source>
        <dbReference type="EMBL" id="EBS7984827.1"/>
    </source>
</evidence>
<dbReference type="InterPro" id="IPR053721">
    <property type="entry name" value="Fimbrial_Adhesin_Reg"/>
</dbReference>
<comment type="caution">
    <text evidence="3">The sequence shown here is derived from an EMBL/GenBank/DDBJ whole genome shotgun (WGS) entry which is preliminary data.</text>
</comment>
<dbReference type="GO" id="GO:0006355">
    <property type="term" value="P:regulation of DNA-templated transcription"/>
    <property type="evidence" value="ECO:0007669"/>
    <property type="project" value="InterPro"/>
</dbReference>
<accession>A0A5V0QEM8</accession>
<dbReference type="Gene3D" id="1.10.10.2690">
    <property type="match status" value="1"/>
</dbReference>
<evidence type="ECO:0000256" key="1">
    <source>
        <dbReference type="ARBA" id="ARBA00023015"/>
    </source>
</evidence>
<gene>
    <name evidence="3" type="ORF">CEJ09_23995</name>
</gene>
<name>A0A5V0QEM8_SALER</name>
<dbReference type="PRINTS" id="PR01554">
    <property type="entry name" value="FIMREGULATRY"/>
</dbReference>
<proteinExistence type="predicted"/>
<organism evidence="3">
    <name type="scientific">Salmonella enterica</name>
    <name type="common">Salmonella choleraesuis</name>
    <dbReference type="NCBI Taxonomy" id="28901"/>
    <lineage>
        <taxon>Bacteria</taxon>
        <taxon>Pseudomonadati</taxon>
        <taxon>Pseudomonadota</taxon>
        <taxon>Gammaproteobacteria</taxon>
        <taxon>Enterobacterales</taxon>
        <taxon>Enterobacteriaceae</taxon>
        <taxon>Salmonella</taxon>
    </lineage>
</organism>
<dbReference type="AlphaFoldDB" id="A0A5V0QEM8"/>
<dbReference type="Pfam" id="PF03333">
    <property type="entry name" value="PapB"/>
    <property type="match status" value="1"/>
</dbReference>
<evidence type="ECO:0000256" key="2">
    <source>
        <dbReference type="ARBA" id="ARBA00023163"/>
    </source>
</evidence>
<reference evidence="3" key="1">
    <citation type="submission" date="2018-07" db="EMBL/GenBank/DDBJ databases">
        <authorList>
            <consortium name="PulseNet: The National Subtyping Network for Foodborne Disease Surveillance"/>
            <person name="Tarr C.L."/>
            <person name="Trees E."/>
            <person name="Katz L.S."/>
            <person name="Carleton-Romer H.A."/>
            <person name="Stroika S."/>
            <person name="Kucerova Z."/>
            <person name="Roache K.F."/>
            <person name="Sabol A.L."/>
            <person name="Besser J."/>
            <person name="Gerner-Smidt P."/>
        </authorList>
    </citation>
    <scope>NUCLEOTIDE SEQUENCE</scope>
    <source>
        <strain evidence="3">PNUSAS015592</strain>
    </source>
</reference>
<dbReference type="InterPro" id="IPR004356">
    <property type="entry name" value="Adhesin_operon_reg_prot"/>
</dbReference>
<keyword evidence="1" id="KW-0805">Transcription regulation</keyword>
<keyword evidence="2" id="KW-0804">Transcription</keyword>
<protein>
    <submittedName>
        <fullName evidence="3">Transcriptional regulator</fullName>
    </submittedName>
</protein>